<organism evidence="1 2">
    <name type="scientific">Ixodes persulcatus</name>
    <name type="common">Taiga tick</name>
    <dbReference type="NCBI Taxonomy" id="34615"/>
    <lineage>
        <taxon>Eukaryota</taxon>
        <taxon>Metazoa</taxon>
        <taxon>Ecdysozoa</taxon>
        <taxon>Arthropoda</taxon>
        <taxon>Chelicerata</taxon>
        <taxon>Arachnida</taxon>
        <taxon>Acari</taxon>
        <taxon>Parasitiformes</taxon>
        <taxon>Ixodida</taxon>
        <taxon>Ixodoidea</taxon>
        <taxon>Ixodidae</taxon>
        <taxon>Ixodinae</taxon>
        <taxon>Ixodes</taxon>
    </lineage>
</organism>
<reference evidence="1 2" key="1">
    <citation type="journal article" date="2020" name="Cell">
        <title>Large-Scale Comparative Analyses of Tick Genomes Elucidate Their Genetic Diversity and Vector Capacities.</title>
        <authorList>
            <consortium name="Tick Genome and Microbiome Consortium (TIGMIC)"/>
            <person name="Jia N."/>
            <person name="Wang J."/>
            <person name="Shi W."/>
            <person name="Du L."/>
            <person name="Sun Y."/>
            <person name="Zhan W."/>
            <person name="Jiang J.F."/>
            <person name="Wang Q."/>
            <person name="Zhang B."/>
            <person name="Ji P."/>
            <person name="Bell-Sakyi L."/>
            <person name="Cui X.M."/>
            <person name="Yuan T.T."/>
            <person name="Jiang B.G."/>
            <person name="Yang W.F."/>
            <person name="Lam T.T."/>
            <person name="Chang Q.C."/>
            <person name="Ding S.J."/>
            <person name="Wang X.J."/>
            <person name="Zhu J.G."/>
            <person name="Ruan X.D."/>
            <person name="Zhao L."/>
            <person name="Wei J.T."/>
            <person name="Ye R.Z."/>
            <person name="Que T.C."/>
            <person name="Du C.H."/>
            <person name="Zhou Y.H."/>
            <person name="Cheng J.X."/>
            <person name="Dai P.F."/>
            <person name="Guo W.B."/>
            <person name="Han X.H."/>
            <person name="Huang E.J."/>
            <person name="Li L.F."/>
            <person name="Wei W."/>
            <person name="Gao Y.C."/>
            <person name="Liu J.Z."/>
            <person name="Shao H.Z."/>
            <person name="Wang X."/>
            <person name="Wang C.C."/>
            <person name="Yang T.C."/>
            <person name="Huo Q.B."/>
            <person name="Li W."/>
            <person name="Chen H.Y."/>
            <person name="Chen S.E."/>
            <person name="Zhou L.G."/>
            <person name="Ni X.B."/>
            <person name="Tian J.H."/>
            <person name="Sheng Y."/>
            <person name="Liu T."/>
            <person name="Pan Y.S."/>
            <person name="Xia L.Y."/>
            <person name="Li J."/>
            <person name="Zhao F."/>
            <person name="Cao W.C."/>
        </authorList>
    </citation>
    <scope>NUCLEOTIDE SEQUENCE [LARGE SCALE GENOMIC DNA]</scope>
    <source>
        <strain evidence="1">Iper-2018</strain>
    </source>
</reference>
<feature type="non-terminal residue" evidence="1">
    <location>
        <position position="1"/>
    </location>
</feature>
<gene>
    <name evidence="1" type="ORF">HPB47_009502</name>
</gene>
<accession>A0AC60P1N4</accession>
<keyword evidence="2" id="KW-1185">Reference proteome</keyword>
<protein>
    <submittedName>
        <fullName evidence="1">Uncharacterized protein</fullName>
    </submittedName>
</protein>
<comment type="caution">
    <text evidence="1">The sequence shown here is derived from an EMBL/GenBank/DDBJ whole genome shotgun (WGS) entry which is preliminary data.</text>
</comment>
<name>A0AC60P1N4_IXOPE</name>
<dbReference type="Proteomes" id="UP000805193">
    <property type="component" value="Unassembled WGS sequence"/>
</dbReference>
<evidence type="ECO:0000313" key="2">
    <source>
        <dbReference type="Proteomes" id="UP000805193"/>
    </source>
</evidence>
<dbReference type="EMBL" id="JABSTQ010011271">
    <property type="protein sequence ID" value="KAG0413350.1"/>
    <property type="molecule type" value="Genomic_DNA"/>
</dbReference>
<feature type="non-terminal residue" evidence="1">
    <location>
        <position position="67"/>
    </location>
</feature>
<proteinExistence type="predicted"/>
<evidence type="ECO:0000313" key="1">
    <source>
        <dbReference type="EMBL" id="KAG0413350.1"/>
    </source>
</evidence>
<sequence>VNAVLNEPGCGYRNTLRESKFIVGGHRAKIGEFPWMVALRYQRYGEQFCGGSLITADIVLTASHCLI</sequence>